<dbReference type="InterPro" id="IPR036249">
    <property type="entry name" value="Thioredoxin-like_sf"/>
</dbReference>
<evidence type="ECO:0000259" key="7">
    <source>
        <dbReference type="PROSITE" id="PS50404"/>
    </source>
</evidence>
<organism evidence="9 10">
    <name type="scientific">Chenopodium quinoa</name>
    <name type="common">Quinoa</name>
    <dbReference type="NCBI Taxonomy" id="63459"/>
    <lineage>
        <taxon>Eukaryota</taxon>
        <taxon>Viridiplantae</taxon>
        <taxon>Streptophyta</taxon>
        <taxon>Embryophyta</taxon>
        <taxon>Tracheophyta</taxon>
        <taxon>Spermatophyta</taxon>
        <taxon>Magnoliopsida</taxon>
        <taxon>eudicotyledons</taxon>
        <taxon>Gunneridae</taxon>
        <taxon>Pentapetalae</taxon>
        <taxon>Caryophyllales</taxon>
        <taxon>Chenopodiaceae</taxon>
        <taxon>Chenopodioideae</taxon>
        <taxon>Atripliceae</taxon>
        <taxon>Chenopodium</taxon>
    </lineage>
</organism>
<evidence type="ECO:0000256" key="3">
    <source>
        <dbReference type="ARBA" id="ARBA00012452"/>
    </source>
</evidence>
<evidence type="ECO:0000313" key="9">
    <source>
        <dbReference type="EnsemblPlants" id="AUR62004214-RA:cds"/>
    </source>
</evidence>
<keyword evidence="10" id="KW-1185">Reference proteome</keyword>
<proteinExistence type="inferred from homology"/>
<evidence type="ECO:0000256" key="2">
    <source>
        <dbReference type="ARBA" id="ARBA00010007"/>
    </source>
</evidence>
<feature type="domain" description="GST C-terminal" evidence="8">
    <location>
        <begin position="99"/>
        <end position="224"/>
    </location>
</feature>
<dbReference type="CDD" id="cd03191">
    <property type="entry name" value="GST_C_Zeta"/>
    <property type="match status" value="1"/>
</dbReference>
<dbReference type="InterPro" id="IPR036282">
    <property type="entry name" value="Glutathione-S-Trfase_C_sf"/>
</dbReference>
<dbReference type="CDD" id="cd03042">
    <property type="entry name" value="GST_N_Zeta"/>
    <property type="match status" value="1"/>
</dbReference>
<dbReference type="GO" id="GO:0006749">
    <property type="term" value="P:glutathione metabolic process"/>
    <property type="evidence" value="ECO:0007669"/>
    <property type="project" value="TreeGrafter"/>
</dbReference>
<dbReference type="InterPro" id="IPR004045">
    <property type="entry name" value="Glutathione_S-Trfase_N"/>
</dbReference>
<dbReference type="PANTHER" id="PTHR42673:SF7">
    <property type="entry name" value="GLUTATHIONE S-TRANSFERASE ZETA CLASS-LIKE"/>
    <property type="match status" value="1"/>
</dbReference>
<dbReference type="GO" id="GO:0005737">
    <property type="term" value="C:cytoplasm"/>
    <property type="evidence" value="ECO:0007669"/>
    <property type="project" value="InterPro"/>
</dbReference>
<dbReference type="FunFam" id="1.20.1050.10:FF:000017">
    <property type="entry name" value="Maleylacetoacetate isomerase"/>
    <property type="match status" value="1"/>
</dbReference>
<feature type="domain" description="GST N-terminal" evidence="7">
    <location>
        <begin position="13"/>
        <end position="94"/>
    </location>
</feature>
<reference evidence="9" key="2">
    <citation type="submission" date="2021-03" db="UniProtKB">
        <authorList>
            <consortium name="EnsemblPlants"/>
        </authorList>
    </citation>
    <scope>IDENTIFICATION</scope>
</reference>
<dbReference type="AlphaFoldDB" id="A0A803KYV5"/>
<dbReference type="NCBIfam" id="TIGR01262">
    <property type="entry name" value="maiA"/>
    <property type="match status" value="1"/>
</dbReference>
<protein>
    <recommendedName>
        <fullName evidence="3">glutathione transferase</fullName>
        <ecNumber evidence="3">2.5.1.18</ecNumber>
    </recommendedName>
    <alternativeName>
        <fullName evidence="6">GST class-zeta</fullName>
    </alternativeName>
</protein>
<dbReference type="PROSITE" id="PS50404">
    <property type="entry name" value="GST_NTER"/>
    <property type="match status" value="1"/>
</dbReference>
<dbReference type="InterPro" id="IPR034333">
    <property type="entry name" value="GST_Zeta_N"/>
</dbReference>
<dbReference type="InterPro" id="IPR034330">
    <property type="entry name" value="GST_Zeta_C"/>
</dbReference>
<dbReference type="PANTHER" id="PTHR42673">
    <property type="entry name" value="MALEYLACETOACETATE ISOMERASE"/>
    <property type="match status" value="1"/>
</dbReference>
<evidence type="ECO:0000313" key="10">
    <source>
        <dbReference type="Proteomes" id="UP000596660"/>
    </source>
</evidence>
<dbReference type="EC" id="2.5.1.18" evidence="3"/>
<evidence type="ECO:0000256" key="5">
    <source>
        <dbReference type="ARBA" id="ARBA00047960"/>
    </source>
</evidence>
<dbReference type="OMA" id="MECKCRT"/>
<dbReference type="InterPro" id="IPR005955">
    <property type="entry name" value="GST_Zeta"/>
</dbReference>
<dbReference type="SFLD" id="SFLDS00019">
    <property type="entry name" value="Glutathione_Transferase_(cytos"/>
    <property type="match status" value="1"/>
</dbReference>
<sequence>MKATESSSCSASTSRVLYSFWLSSCSWRVRFALNLKGLQFEYKAVDLIKGEQFNPEFEKINPLGYVPVLVDDGVVVSDSLAILMYLEDKYPQNQLLPADPCRRALSLQAASIVSCSMQPLHMKSVLEHIEKKVGQEESITWSQTVIEKGFSGKSLEKLLKDFAGRYSTGDEVSMADVFLAPQISIAMDRFKTDMSKYPTLRRVYESCEAMPEFQASIPERQPDA</sequence>
<dbReference type="InterPro" id="IPR040079">
    <property type="entry name" value="Glutathione_S-Trfase"/>
</dbReference>
<dbReference type="FunFam" id="3.40.30.10:FF:000100">
    <property type="entry name" value="Glutathione S-transferase Z1"/>
    <property type="match status" value="1"/>
</dbReference>
<dbReference type="SUPFAM" id="SSF52833">
    <property type="entry name" value="Thioredoxin-like"/>
    <property type="match status" value="1"/>
</dbReference>
<dbReference type="GO" id="GO:0004364">
    <property type="term" value="F:glutathione transferase activity"/>
    <property type="evidence" value="ECO:0007669"/>
    <property type="project" value="UniProtKB-EC"/>
</dbReference>
<accession>A0A803KYV5</accession>
<dbReference type="InterPro" id="IPR010987">
    <property type="entry name" value="Glutathione-S-Trfase_C-like"/>
</dbReference>
<dbReference type="SUPFAM" id="SSF47616">
    <property type="entry name" value="GST C-terminal domain-like"/>
    <property type="match status" value="1"/>
</dbReference>
<dbReference type="GO" id="GO:0016034">
    <property type="term" value="F:maleylacetoacetate isomerase activity"/>
    <property type="evidence" value="ECO:0007669"/>
    <property type="project" value="TreeGrafter"/>
</dbReference>
<comment type="similarity">
    <text evidence="2">Belongs to the GST superfamily. Zeta family.</text>
</comment>
<dbReference type="EnsemblPlants" id="AUR62004214-RA">
    <property type="protein sequence ID" value="AUR62004214-RA:cds"/>
    <property type="gene ID" value="AUR62004214"/>
</dbReference>
<evidence type="ECO:0000259" key="8">
    <source>
        <dbReference type="PROSITE" id="PS50405"/>
    </source>
</evidence>
<dbReference type="GO" id="GO:0009407">
    <property type="term" value="P:toxin catabolic process"/>
    <property type="evidence" value="ECO:0007669"/>
    <property type="project" value="UniProtKB-ARBA"/>
</dbReference>
<dbReference type="Gramene" id="AUR62004214-RA">
    <property type="protein sequence ID" value="AUR62004214-RA:cds"/>
    <property type="gene ID" value="AUR62004214"/>
</dbReference>
<keyword evidence="4" id="KW-0808">Transferase</keyword>
<dbReference type="Pfam" id="PF13417">
    <property type="entry name" value="GST_N_3"/>
    <property type="match status" value="1"/>
</dbReference>
<dbReference type="Gene3D" id="1.20.1050.10">
    <property type="match status" value="1"/>
</dbReference>
<dbReference type="Gene3D" id="3.40.30.10">
    <property type="entry name" value="Glutaredoxin"/>
    <property type="match status" value="1"/>
</dbReference>
<dbReference type="SFLD" id="SFLDG00358">
    <property type="entry name" value="Main_(cytGST)"/>
    <property type="match status" value="1"/>
</dbReference>
<comment type="catalytic activity">
    <reaction evidence="5">
        <text>RX + glutathione = an S-substituted glutathione + a halide anion + H(+)</text>
        <dbReference type="Rhea" id="RHEA:16437"/>
        <dbReference type="ChEBI" id="CHEBI:15378"/>
        <dbReference type="ChEBI" id="CHEBI:16042"/>
        <dbReference type="ChEBI" id="CHEBI:17792"/>
        <dbReference type="ChEBI" id="CHEBI:57925"/>
        <dbReference type="ChEBI" id="CHEBI:90779"/>
        <dbReference type="EC" id="2.5.1.18"/>
    </reaction>
</comment>
<evidence type="ECO:0000256" key="6">
    <source>
        <dbReference type="ARBA" id="ARBA00077048"/>
    </source>
</evidence>
<name>A0A803KYV5_CHEQI</name>
<dbReference type="PROSITE" id="PS50405">
    <property type="entry name" value="GST_CTER"/>
    <property type="match status" value="1"/>
</dbReference>
<evidence type="ECO:0000256" key="4">
    <source>
        <dbReference type="ARBA" id="ARBA00022679"/>
    </source>
</evidence>
<dbReference type="GO" id="GO:0006559">
    <property type="term" value="P:L-phenylalanine catabolic process"/>
    <property type="evidence" value="ECO:0007669"/>
    <property type="project" value="TreeGrafter"/>
</dbReference>
<dbReference type="Proteomes" id="UP000596660">
    <property type="component" value="Unplaced"/>
</dbReference>
<evidence type="ECO:0000256" key="1">
    <source>
        <dbReference type="ARBA" id="ARBA00003701"/>
    </source>
</evidence>
<dbReference type="Pfam" id="PF13410">
    <property type="entry name" value="GST_C_2"/>
    <property type="match status" value="1"/>
</dbReference>
<comment type="function">
    <text evidence="1">Conjugation of reduced glutathione to a wide number of exogenous and endogenous hydrophobic electrophiles.</text>
</comment>
<reference evidence="9" key="1">
    <citation type="journal article" date="2017" name="Nature">
        <title>The genome of Chenopodium quinoa.</title>
        <authorList>
            <person name="Jarvis D.E."/>
            <person name="Ho Y.S."/>
            <person name="Lightfoot D.J."/>
            <person name="Schmoeckel S.M."/>
            <person name="Li B."/>
            <person name="Borm T.J.A."/>
            <person name="Ohyanagi H."/>
            <person name="Mineta K."/>
            <person name="Michell C.T."/>
            <person name="Saber N."/>
            <person name="Kharbatia N.M."/>
            <person name="Rupper R.R."/>
            <person name="Sharp A.R."/>
            <person name="Dally N."/>
            <person name="Boughton B.A."/>
            <person name="Woo Y.H."/>
            <person name="Gao G."/>
            <person name="Schijlen E.G.W.M."/>
            <person name="Guo X."/>
            <person name="Momin A.A."/>
            <person name="Negrao S."/>
            <person name="Al-Babili S."/>
            <person name="Gehring C."/>
            <person name="Roessner U."/>
            <person name="Jung C."/>
            <person name="Murphy K."/>
            <person name="Arold S.T."/>
            <person name="Gojobori T."/>
            <person name="van der Linden C.G."/>
            <person name="van Loo E.N."/>
            <person name="Jellen E.N."/>
            <person name="Maughan P.J."/>
            <person name="Tester M."/>
        </authorList>
    </citation>
    <scope>NUCLEOTIDE SEQUENCE [LARGE SCALE GENOMIC DNA]</scope>
    <source>
        <strain evidence="9">cv. PI 614886</strain>
    </source>
</reference>